<gene>
    <name evidence="1" type="ORF">P7U51_003245</name>
</gene>
<accession>A0AAN4JEK9</accession>
<evidence type="ECO:0000313" key="1">
    <source>
        <dbReference type="EMBL" id="EMM7458709.1"/>
    </source>
</evidence>
<reference evidence="1" key="1">
    <citation type="submission" date="2024-02" db="EMBL/GenBank/DDBJ databases">
        <authorList>
            <consortium name="Clinical and Environmental Microbiology Branch: Whole genome sequencing antimicrobial resistance pathogens in the healthcare setting"/>
        </authorList>
    </citation>
    <scope>NUCLEOTIDE SEQUENCE</scope>
    <source>
        <strain evidence="1">Whole organism</strain>
    </source>
</reference>
<dbReference type="Proteomes" id="UP001169574">
    <property type="component" value="Unassembled WGS sequence"/>
</dbReference>
<comment type="caution">
    <text evidence="1">The sequence shown here is derived from an EMBL/GenBank/DDBJ whole genome shotgun (WGS) entry which is preliminary data.</text>
</comment>
<evidence type="ECO:0000313" key="2">
    <source>
        <dbReference type="Proteomes" id="UP001169574"/>
    </source>
</evidence>
<sequence>MAGKKQETDNSKFVEIAGQFSKYSDLTREGKNLVLDAISTSAGRKGYPAEKVYYVFYHCGVINRERVLYWLQYYYGIQSKKKGSSEMPPNDDMARKFVTICNKLAVTFPEAHKNNIELFKKKKEGHTYITEEQKYTIDRLYDMGGSVEEMIIALQKMIDVEK</sequence>
<name>A0AAN4JEK9_CITFR</name>
<dbReference type="EMBL" id="ABLGCN030000008">
    <property type="protein sequence ID" value="EMM7458709.1"/>
    <property type="molecule type" value="Genomic_DNA"/>
</dbReference>
<dbReference type="AlphaFoldDB" id="A0AAN4JEK9"/>
<proteinExistence type="predicted"/>
<protein>
    <submittedName>
        <fullName evidence="1">Uncharacterized protein</fullName>
    </submittedName>
</protein>
<organism evidence="1 2">
    <name type="scientific">Citrobacter freundii</name>
    <dbReference type="NCBI Taxonomy" id="546"/>
    <lineage>
        <taxon>Bacteria</taxon>
        <taxon>Pseudomonadati</taxon>
        <taxon>Pseudomonadota</taxon>
        <taxon>Gammaproteobacteria</taxon>
        <taxon>Enterobacterales</taxon>
        <taxon>Enterobacteriaceae</taxon>
        <taxon>Citrobacter</taxon>
        <taxon>Citrobacter freundii complex</taxon>
    </lineage>
</organism>
<dbReference type="RefSeq" id="WP_128295869.1">
    <property type="nucleotide sequence ID" value="NZ_QKOR01000074.1"/>
</dbReference>